<accession>A0A848ECW7</accession>
<comment type="caution">
    <text evidence="1">The sequence shown here is derived from an EMBL/GenBank/DDBJ whole genome shotgun (WGS) entry which is preliminary data.</text>
</comment>
<dbReference type="AlphaFoldDB" id="A0A848ECW7"/>
<dbReference type="RefSeq" id="WP_170053559.1">
    <property type="nucleotide sequence ID" value="NZ_JABBKX010000002.1"/>
</dbReference>
<evidence type="ECO:0000313" key="1">
    <source>
        <dbReference type="EMBL" id="NMJ41349.1"/>
    </source>
</evidence>
<sequence>MTEEELRRANQLCANNPITITLYTGTSNGMFSSNLLNRHQFDTIDKFRDTYVIQKLGSKNQKFNANYGPGIYLTDNVEEARQYGTTLIKFVCVATPFANLSGNFGTQFRKDANIKGGGPQGVLAEPRLAALLLVVAGGTNYYTLRTPAGVTPGLYP</sequence>
<name>A0A848ECW7_9PROT</name>
<keyword evidence="2" id="KW-1185">Reference proteome</keyword>
<evidence type="ECO:0000313" key="2">
    <source>
        <dbReference type="Proteomes" id="UP000548582"/>
    </source>
</evidence>
<protein>
    <submittedName>
        <fullName evidence="1">Uncharacterized protein</fullName>
    </submittedName>
</protein>
<dbReference type="EMBL" id="JABBKX010000002">
    <property type="protein sequence ID" value="NMJ41349.1"/>
    <property type="molecule type" value="Genomic_DNA"/>
</dbReference>
<gene>
    <name evidence="1" type="ORF">GWK16_08870</name>
</gene>
<proteinExistence type="predicted"/>
<organism evidence="1 2">
    <name type="scientific">Neoroseomonas marina</name>
    <dbReference type="NCBI Taxonomy" id="1232220"/>
    <lineage>
        <taxon>Bacteria</taxon>
        <taxon>Pseudomonadati</taxon>
        <taxon>Pseudomonadota</taxon>
        <taxon>Alphaproteobacteria</taxon>
        <taxon>Acetobacterales</taxon>
        <taxon>Acetobacteraceae</taxon>
        <taxon>Neoroseomonas</taxon>
    </lineage>
</organism>
<reference evidence="1 2" key="1">
    <citation type="submission" date="2020-03" db="EMBL/GenBank/DDBJ databases">
        <authorList>
            <person name="Sun Q."/>
        </authorList>
    </citation>
    <scope>NUCLEOTIDE SEQUENCE [LARGE SCALE GENOMIC DNA]</scope>
    <source>
        <strain evidence="1 2">JC162</strain>
    </source>
</reference>
<dbReference type="Proteomes" id="UP000548582">
    <property type="component" value="Unassembled WGS sequence"/>
</dbReference>